<dbReference type="Proteomes" id="UP000004728">
    <property type="component" value="Unassembled WGS sequence"/>
</dbReference>
<organism evidence="1 2">
    <name type="scientific">Novosphingobium nitrogenifigens DSM 19370</name>
    <dbReference type="NCBI Taxonomy" id="983920"/>
    <lineage>
        <taxon>Bacteria</taxon>
        <taxon>Pseudomonadati</taxon>
        <taxon>Pseudomonadota</taxon>
        <taxon>Alphaproteobacteria</taxon>
        <taxon>Sphingomonadales</taxon>
        <taxon>Sphingomonadaceae</taxon>
        <taxon>Novosphingobium</taxon>
    </lineage>
</organism>
<dbReference type="AlphaFoldDB" id="F1Z9C9"/>
<dbReference type="STRING" id="983920.Y88_0431"/>
<accession>F1Z9C9</accession>
<dbReference type="PIRSF" id="PIRSF029208">
    <property type="entry name" value="Phage_tail_GPU"/>
    <property type="match status" value="1"/>
</dbReference>
<dbReference type="RefSeq" id="WP_008066896.1">
    <property type="nucleotide sequence ID" value="NZ_AQWK01000002.1"/>
</dbReference>
<sequence length="141" mass="15077">MFAALGLFVFTADSLLFDELQRARGWRHGSTDRFGARAASQFLGPGEDTITLPGKVVPELAGRYSSLDRLAAMADTGEGYILMNGAGTIFGTYVITRLDETHRALIDTGVARAVDFTIELKRVDDGMAMTGTIAASAGGWQ</sequence>
<reference evidence="1 2" key="1">
    <citation type="journal article" date="2012" name="J. Bacteriol.">
        <title>Draft Genome Sequence of Novosphingobium nitrogenifigens Y88T.</title>
        <authorList>
            <person name="Strabala T.J."/>
            <person name="Macdonald L."/>
            <person name="Liu V."/>
            <person name="Smit A.M."/>
        </authorList>
    </citation>
    <scope>NUCLEOTIDE SEQUENCE [LARGE SCALE GENOMIC DNA]</scope>
    <source>
        <strain evidence="1 2">DSM 19370</strain>
    </source>
</reference>
<dbReference type="eggNOG" id="COG3499">
    <property type="taxonomic scope" value="Bacteria"/>
</dbReference>
<dbReference type="HOGENOM" id="CLU_102468_0_0_5"/>
<name>F1Z9C9_9SPHN</name>
<dbReference type="InterPro" id="IPR009734">
    <property type="entry name" value="Myoviridae_GpU"/>
</dbReference>
<evidence type="ECO:0000313" key="1">
    <source>
        <dbReference type="EMBL" id="EGD58376.1"/>
    </source>
</evidence>
<protein>
    <submittedName>
        <fullName evidence="1">Phage P2 GpU protein</fullName>
    </submittedName>
</protein>
<dbReference type="OrthoDB" id="1550902at2"/>
<keyword evidence="2" id="KW-1185">Reference proteome</keyword>
<dbReference type="EMBL" id="AEWJ01000041">
    <property type="protein sequence ID" value="EGD58376.1"/>
    <property type="molecule type" value="Genomic_DNA"/>
</dbReference>
<dbReference type="InParanoid" id="F1Z9C9"/>
<proteinExistence type="predicted"/>
<dbReference type="Pfam" id="PF06995">
    <property type="entry name" value="Phage_P2_GpU"/>
    <property type="match status" value="1"/>
</dbReference>
<dbReference type="InterPro" id="IPR016912">
    <property type="entry name" value="Phage_P2_GpU"/>
</dbReference>
<comment type="caution">
    <text evidence="1">The sequence shown here is derived from an EMBL/GenBank/DDBJ whole genome shotgun (WGS) entry which is preliminary data.</text>
</comment>
<gene>
    <name evidence="1" type="ORF">Y88_0431</name>
</gene>
<evidence type="ECO:0000313" key="2">
    <source>
        <dbReference type="Proteomes" id="UP000004728"/>
    </source>
</evidence>